<keyword evidence="1" id="KW-0238">DNA-binding</keyword>
<keyword evidence="2" id="KW-0175">Coiled coil</keyword>
<dbReference type="InterPro" id="IPR029442">
    <property type="entry name" value="GyrI-like"/>
</dbReference>
<dbReference type="AlphaFoldDB" id="A0A6N3CWK2"/>
<dbReference type="SUPFAM" id="SSF46955">
    <property type="entry name" value="Putative DNA-binding domain"/>
    <property type="match status" value="1"/>
</dbReference>
<reference evidence="4" key="1">
    <citation type="submission" date="2019-11" db="EMBL/GenBank/DDBJ databases">
        <authorList>
            <person name="Feng L."/>
        </authorList>
    </citation>
    <scope>NUCLEOTIDE SEQUENCE</scope>
    <source>
        <strain evidence="4">CButyricumLFYP62</strain>
    </source>
</reference>
<dbReference type="Pfam" id="PF06445">
    <property type="entry name" value="GyrI-like"/>
    <property type="match status" value="1"/>
</dbReference>
<feature type="domain" description="HTH merR-type" evidence="3">
    <location>
        <begin position="1"/>
        <end position="71"/>
    </location>
</feature>
<organism evidence="4">
    <name type="scientific">Clostridium butyricum</name>
    <dbReference type="NCBI Taxonomy" id="1492"/>
    <lineage>
        <taxon>Bacteria</taxon>
        <taxon>Bacillati</taxon>
        <taxon>Bacillota</taxon>
        <taxon>Clostridia</taxon>
        <taxon>Eubacteriales</taxon>
        <taxon>Clostridiaceae</taxon>
        <taxon>Clostridium</taxon>
    </lineage>
</organism>
<dbReference type="InterPro" id="IPR011256">
    <property type="entry name" value="Reg_factor_effector_dom_sf"/>
</dbReference>
<evidence type="ECO:0000256" key="1">
    <source>
        <dbReference type="ARBA" id="ARBA00023125"/>
    </source>
</evidence>
<evidence type="ECO:0000313" key="4">
    <source>
        <dbReference type="EMBL" id="VYU17977.1"/>
    </source>
</evidence>
<gene>
    <name evidence="4" type="primary">tipA</name>
    <name evidence="4" type="ORF">CBLFYP62_01636</name>
</gene>
<dbReference type="InterPro" id="IPR000551">
    <property type="entry name" value="MerR-type_HTH_dom"/>
</dbReference>
<accession>A0A6N3CWK2</accession>
<evidence type="ECO:0000259" key="3">
    <source>
        <dbReference type="PROSITE" id="PS50937"/>
    </source>
</evidence>
<dbReference type="CDD" id="cd01107">
    <property type="entry name" value="HTH_BmrR"/>
    <property type="match status" value="1"/>
</dbReference>
<dbReference type="SUPFAM" id="SSF55136">
    <property type="entry name" value="Probable bacterial effector-binding domain"/>
    <property type="match status" value="1"/>
</dbReference>
<dbReference type="PROSITE" id="PS50937">
    <property type="entry name" value="HTH_MERR_2"/>
    <property type="match status" value="1"/>
</dbReference>
<dbReference type="SMART" id="SM00871">
    <property type="entry name" value="AraC_E_bind"/>
    <property type="match status" value="1"/>
</dbReference>
<dbReference type="Gene3D" id="3.20.80.10">
    <property type="entry name" value="Regulatory factor, effector binding domain"/>
    <property type="match status" value="1"/>
</dbReference>
<name>A0A6N3CWK2_CLOBU</name>
<evidence type="ECO:0000256" key="2">
    <source>
        <dbReference type="SAM" id="Coils"/>
    </source>
</evidence>
<dbReference type="SMART" id="SM00422">
    <property type="entry name" value="HTH_MERR"/>
    <property type="match status" value="1"/>
</dbReference>
<dbReference type="InterPro" id="IPR047057">
    <property type="entry name" value="MerR_fam"/>
</dbReference>
<dbReference type="RefSeq" id="WP_156736639.1">
    <property type="nucleotide sequence ID" value="NZ_CACRTU010000015.1"/>
</dbReference>
<dbReference type="PANTHER" id="PTHR30204">
    <property type="entry name" value="REDOX-CYCLING DRUG-SENSING TRANSCRIPTIONAL ACTIVATOR SOXR"/>
    <property type="match status" value="1"/>
</dbReference>
<dbReference type="InterPro" id="IPR009061">
    <property type="entry name" value="DNA-bd_dom_put_sf"/>
</dbReference>
<sequence length="274" mass="31518">MFKIGEFSNLSGLSINTLHHYNEIGILKPEKVDDFTGYRYYSAMQLANVNKILALKDAGFSLSEIASILQSTPSIDSIISMLEDKAEILEQALENELKRLNRLRTNIFLIKNGGVPIMNEITVKRVEAVLIASIRNIINKCDFEECDKMWTSINSFIDKSETKRTIPCMILFHNSTWNYETSESWDIEVAEPVTKRVDDNKILKVYELPAVDKMACVVHQGSFNTIGETYKAIYNWIEKNNYKIDGPVREIYHKGEWETNNPEEYVTEIQFPLS</sequence>
<dbReference type="InterPro" id="IPR010499">
    <property type="entry name" value="AraC_E-bd"/>
</dbReference>
<feature type="coiled-coil region" evidence="2">
    <location>
        <begin position="79"/>
        <end position="106"/>
    </location>
</feature>
<dbReference type="GO" id="GO:0003700">
    <property type="term" value="F:DNA-binding transcription factor activity"/>
    <property type="evidence" value="ECO:0007669"/>
    <property type="project" value="InterPro"/>
</dbReference>
<dbReference type="EMBL" id="CACRTU010000015">
    <property type="protein sequence ID" value="VYU17977.1"/>
    <property type="molecule type" value="Genomic_DNA"/>
</dbReference>
<dbReference type="Gene3D" id="1.10.1660.10">
    <property type="match status" value="1"/>
</dbReference>
<dbReference type="Pfam" id="PF13411">
    <property type="entry name" value="MerR_1"/>
    <property type="match status" value="1"/>
</dbReference>
<proteinExistence type="predicted"/>
<dbReference type="GO" id="GO:0003677">
    <property type="term" value="F:DNA binding"/>
    <property type="evidence" value="ECO:0007669"/>
    <property type="project" value="UniProtKB-KW"/>
</dbReference>
<dbReference type="PANTHER" id="PTHR30204:SF97">
    <property type="entry name" value="MERR FAMILY REGULATORY PROTEIN"/>
    <property type="match status" value="1"/>
</dbReference>
<protein>
    <submittedName>
        <fullName evidence="4">HTH-type transcriptional activator TipA</fullName>
    </submittedName>
</protein>